<dbReference type="RefSeq" id="XP_002839581.1">
    <property type="nucleotide sequence ID" value="XM_002839535.1"/>
</dbReference>
<dbReference type="Proteomes" id="UP000006911">
    <property type="component" value="Unassembled WGS sequence"/>
</dbReference>
<name>D5GGX9_TUBMM</name>
<dbReference type="EMBL" id="FN430297">
    <property type="protein sequence ID" value="CAZ83772.1"/>
    <property type="molecule type" value="Genomic_DNA"/>
</dbReference>
<organism evidence="1 2">
    <name type="scientific">Tuber melanosporum (strain Mel28)</name>
    <name type="common">Perigord black truffle</name>
    <dbReference type="NCBI Taxonomy" id="656061"/>
    <lineage>
        <taxon>Eukaryota</taxon>
        <taxon>Fungi</taxon>
        <taxon>Dikarya</taxon>
        <taxon>Ascomycota</taxon>
        <taxon>Pezizomycotina</taxon>
        <taxon>Pezizomycetes</taxon>
        <taxon>Pezizales</taxon>
        <taxon>Tuberaceae</taxon>
        <taxon>Tuber</taxon>
    </lineage>
</organism>
<evidence type="ECO:0000313" key="1">
    <source>
        <dbReference type="EMBL" id="CAZ83772.1"/>
    </source>
</evidence>
<accession>D5GGX9</accession>
<gene>
    <name evidence="1" type="ORF">GSTUM_00007605001</name>
</gene>
<reference evidence="1 2" key="1">
    <citation type="journal article" date="2010" name="Nature">
        <title>Perigord black truffle genome uncovers evolutionary origins and mechanisms of symbiosis.</title>
        <authorList>
            <person name="Martin F."/>
            <person name="Kohler A."/>
            <person name="Murat C."/>
            <person name="Balestrini R."/>
            <person name="Coutinho P.M."/>
            <person name="Jaillon O."/>
            <person name="Montanini B."/>
            <person name="Morin E."/>
            <person name="Noel B."/>
            <person name="Percudani R."/>
            <person name="Porcel B."/>
            <person name="Rubini A."/>
            <person name="Amicucci A."/>
            <person name="Amselem J."/>
            <person name="Anthouard V."/>
            <person name="Arcioni S."/>
            <person name="Artiguenave F."/>
            <person name="Aury J.M."/>
            <person name="Ballario P."/>
            <person name="Bolchi A."/>
            <person name="Brenna A."/>
            <person name="Brun A."/>
            <person name="Buee M."/>
            <person name="Cantarel B."/>
            <person name="Chevalier G."/>
            <person name="Couloux A."/>
            <person name="Da Silva C."/>
            <person name="Denoeud F."/>
            <person name="Duplessis S."/>
            <person name="Ghignone S."/>
            <person name="Hilselberger B."/>
            <person name="Iotti M."/>
            <person name="Marcais B."/>
            <person name="Mello A."/>
            <person name="Miranda M."/>
            <person name="Pacioni G."/>
            <person name="Quesneville H."/>
            <person name="Riccioni C."/>
            <person name="Ruotolo R."/>
            <person name="Splivallo R."/>
            <person name="Stocchi V."/>
            <person name="Tisserant E."/>
            <person name="Viscomi A.R."/>
            <person name="Zambonelli A."/>
            <person name="Zampieri E."/>
            <person name="Henrissat B."/>
            <person name="Lebrun M.H."/>
            <person name="Paolocci F."/>
            <person name="Bonfante P."/>
            <person name="Ottonello S."/>
            <person name="Wincker P."/>
        </authorList>
    </citation>
    <scope>NUCLEOTIDE SEQUENCE [LARGE SCALE GENOMIC DNA]</scope>
    <source>
        <strain evidence="1 2">Mel28</strain>
    </source>
</reference>
<dbReference type="GeneID" id="9184775"/>
<dbReference type="KEGG" id="tml:GSTUM_00007605001"/>
<dbReference type="AlphaFoldDB" id="D5GGX9"/>
<keyword evidence="2" id="KW-1185">Reference proteome</keyword>
<proteinExistence type="predicted"/>
<dbReference type="HOGENOM" id="CLU_3207938_0_0_1"/>
<sequence length="45" mass="5087">MANIGQALPLHLPKLCERCAEWLNSAKGGSYCQKVTIFNIKHSEW</sequence>
<dbReference type="InParanoid" id="D5GGX9"/>
<evidence type="ECO:0000313" key="2">
    <source>
        <dbReference type="Proteomes" id="UP000006911"/>
    </source>
</evidence>
<protein>
    <submittedName>
        <fullName evidence="1">(Perigord truffle) hypothetical protein</fullName>
    </submittedName>
</protein>